<gene>
    <name evidence="1" type="ORF">IAB75_01830</name>
</gene>
<dbReference type="Proteomes" id="UP000725002">
    <property type="component" value="Unassembled WGS sequence"/>
</dbReference>
<reference evidence="1" key="1">
    <citation type="submission" date="2020-10" db="EMBL/GenBank/DDBJ databases">
        <authorList>
            <person name="Gilroy R."/>
        </authorList>
    </citation>
    <scope>NUCLEOTIDE SEQUENCE</scope>
    <source>
        <strain evidence="1">G3-8215</strain>
    </source>
</reference>
<name>A0A940DPW4_9BACT</name>
<dbReference type="AlphaFoldDB" id="A0A940DPW4"/>
<comment type="caution">
    <text evidence="1">The sequence shown here is derived from an EMBL/GenBank/DDBJ whole genome shotgun (WGS) entry which is preliminary data.</text>
</comment>
<protein>
    <submittedName>
        <fullName evidence="1">Cytidylate kinase-like family protein</fullName>
    </submittedName>
</protein>
<reference evidence="1" key="2">
    <citation type="journal article" date="2021" name="PeerJ">
        <title>Extensive microbial diversity within the chicken gut microbiome revealed by metagenomics and culture.</title>
        <authorList>
            <person name="Gilroy R."/>
            <person name="Ravi A."/>
            <person name="Getino M."/>
            <person name="Pursley I."/>
            <person name="Horton D.L."/>
            <person name="Alikhan N.F."/>
            <person name="Baker D."/>
            <person name="Gharbi K."/>
            <person name="Hall N."/>
            <person name="Watson M."/>
            <person name="Adriaenssens E.M."/>
            <person name="Foster-Nyarko E."/>
            <person name="Jarju S."/>
            <person name="Secka A."/>
            <person name="Antonio M."/>
            <person name="Oren A."/>
            <person name="Chaudhuri R.R."/>
            <person name="La Ragione R."/>
            <person name="Hildebrand F."/>
            <person name="Pallen M.J."/>
        </authorList>
    </citation>
    <scope>NUCLEOTIDE SEQUENCE</scope>
    <source>
        <strain evidence="1">G3-8215</strain>
    </source>
</reference>
<organism evidence="1 2">
    <name type="scientific">Candidatus Cryptobacteroides avicola</name>
    <dbReference type="NCBI Taxonomy" id="2840757"/>
    <lineage>
        <taxon>Bacteria</taxon>
        <taxon>Pseudomonadati</taxon>
        <taxon>Bacteroidota</taxon>
        <taxon>Bacteroidia</taxon>
        <taxon>Bacteroidales</taxon>
        <taxon>Candidatus Cryptobacteroides</taxon>
    </lineage>
</organism>
<keyword evidence="1" id="KW-0808">Transferase</keyword>
<dbReference type="SUPFAM" id="SSF52540">
    <property type="entry name" value="P-loop containing nucleoside triphosphate hydrolases"/>
    <property type="match status" value="1"/>
</dbReference>
<keyword evidence="1" id="KW-0418">Kinase</keyword>
<proteinExistence type="predicted"/>
<dbReference type="EMBL" id="JADILV010000012">
    <property type="protein sequence ID" value="MBO8482847.1"/>
    <property type="molecule type" value="Genomic_DNA"/>
</dbReference>
<evidence type="ECO:0000313" key="2">
    <source>
        <dbReference type="Proteomes" id="UP000725002"/>
    </source>
</evidence>
<accession>A0A940DPW4</accession>
<dbReference type="Pfam" id="PF13189">
    <property type="entry name" value="Cytidylate_kin2"/>
    <property type="match status" value="1"/>
</dbReference>
<dbReference type="GO" id="GO:0016301">
    <property type="term" value="F:kinase activity"/>
    <property type="evidence" value="ECO:0007669"/>
    <property type="project" value="UniProtKB-KW"/>
</dbReference>
<sequence>MEKKIIINVGRQFGSGGRIIAQKIGDKLGIKVYDNDLISKAAEASGFSRYLFRKSDEKRSLFSFNSFFSSQGFGQAENYVNDNELFRIQSQVIRDIAASESAVIIGRCADYILRDLDCTVDVFICAPKDIRKKTVAARIGSTLEKAEEVMNRTDRKRETYYNYFTFGNWGVASNYDLCVDSSILGIDGTADFIIDFARRAGKLGQDE</sequence>
<dbReference type="Gene3D" id="3.40.50.300">
    <property type="entry name" value="P-loop containing nucleotide triphosphate hydrolases"/>
    <property type="match status" value="1"/>
</dbReference>
<dbReference type="InterPro" id="IPR027417">
    <property type="entry name" value="P-loop_NTPase"/>
</dbReference>
<evidence type="ECO:0000313" key="1">
    <source>
        <dbReference type="EMBL" id="MBO8482847.1"/>
    </source>
</evidence>